<dbReference type="Proteomes" id="UP000000653">
    <property type="component" value="Chromosome"/>
</dbReference>
<dbReference type="Pfam" id="PF00756">
    <property type="entry name" value="Esterase"/>
    <property type="match status" value="1"/>
</dbReference>
<dbReference type="Gene3D" id="2.60.40.10">
    <property type="entry name" value="Immunoglobulins"/>
    <property type="match status" value="1"/>
</dbReference>
<dbReference type="InterPro" id="IPR029058">
    <property type="entry name" value="AB_hydrolase_fold"/>
</dbReference>
<evidence type="ECO:0000256" key="5">
    <source>
        <dbReference type="SAM" id="SignalP"/>
    </source>
</evidence>
<evidence type="ECO:0000313" key="7">
    <source>
        <dbReference type="EMBL" id="ABJ15666.1"/>
    </source>
</evidence>
<keyword evidence="2" id="KW-0963">Cytoplasm</keyword>
<dbReference type="InterPro" id="IPR050583">
    <property type="entry name" value="Mycobacterial_A85_antigen"/>
</dbReference>
<keyword evidence="3" id="KW-0378">Hydrolase</keyword>
<dbReference type="AlphaFoldDB" id="A0A0H2ZKS9"/>
<dbReference type="RefSeq" id="WP_003139194.1">
    <property type="nucleotide sequence ID" value="NC_008463.1"/>
</dbReference>
<reference evidence="7 8" key="1">
    <citation type="journal article" date="2006" name="Genome Biol.">
        <title>Genomic analysis reveals that Pseudomonas aeruginosa virulence is combinatorial.</title>
        <authorList>
            <person name="Lee D.G."/>
            <person name="Urbach J.M."/>
            <person name="Wu G."/>
            <person name="Liberati N.T."/>
            <person name="Feinbaum R.L."/>
            <person name="Miyata S."/>
            <person name="Diggins L.T."/>
            <person name="He J."/>
            <person name="Saucier M."/>
            <person name="Deziel E."/>
            <person name="Friedman L."/>
            <person name="Li L."/>
            <person name="Grills G."/>
            <person name="Montgomery K."/>
            <person name="Kucherlapati R."/>
            <person name="Rahme L.G."/>
            <person name="Ausubel F.M."/>
        </authorList>
    </citation>
    <scope>NUCLEOTIDE SEQUENCE [LARGE SCALE GENOMIC DNA]</scope>
    <source>
        <strain evidence="7 8">UCBPP-PA14</strain>
    </source>
</reference>
<sequence length="526" mass="57993">MSAVSTSLLLFLNLLTPAQAAQPVPLADGRIEIAAGESRQRYLDLAPGELQLLDLEVDRGRVRLRATTPDGKALRATELAGRQSLGLQAGERQGLRLTFSADEDTALTLTPTQRLTPQTPALDSPAPQSPTLQRLQAELAEKRPGALKAFWKQVAKQGTPLVEPLDAERVLVTFLWRQQRPGDVRLLWPTPEVNTRRFEALAGSDIRYLSLPLRRDARVSYQLSADLPDLQQADRGTLRLALQAAARPDPLSRTPWLNSRALPRAEQASLVQLGGAPAETWDQPRKDVPRGKVERLGYSSQALANQRQLTLYTPPGYDPEGQRYPLLVLFDEDHYARDVPTPTILDNLIAAGRIRPTLAVIVGNVDASSRGRELPCNEAFADMLAHELLPWLQQRYALSEEPADRVLSGSSYGGLASGCIAYRYPERFGKVLSLSGSFWWGPDEQQPQWLVRQFAAGERLPLAFFLSSGLLEEPEADGILGSNRSLRAALQGKGYPLHYREFPGGHDYAAWSLELAEGLQALLPAH</sequence>
<feature type="domain" description="Enterochelin esterase N-terminal" evidence="6">
    <location>
        <begin position="172"/>
        <end position="281"/>
    </location>
</feature>
<dbReference type="InterPro" id="IPR014756">
    <property type="entry name" value="Ig_E-set"/>
</dbReference>
<evidence type="ECO:0000256" key="4">
    <source>
        <dbReference type="ARBA" id="ARBA00024201"/>
    </source>
</evidence>
<name>A0A0H2ZKS9_PSEAB</name>
<dbReference type="EMBL" id="CP000438">
    <property type="protein sequence ID" value="ABJ15666.1"/>
    <property type="molecule type" value="Genomic_DNA"/>
</dbReference>
<dbReference type="InterPro" id="IPR021764">
    <property type="entry name" value="Enterochelin_esterase_N"/>
</dbReference>
<dbReference type="SUPFAM" id="SSF81296">
    <property type="entry name" value="E set domains"/>
    <property type="match status" value="1"/>
</dbReference>
<protein>
    <recommendedName>
        <fullName evidence="6">Enterochelin esterase N-terminal domain-containing protein</fullName>
    </recommendedName>
</protein>
<evidence type="ECO:0000313" key="8">
    <source>
        <dbReference type="Proteomes" id="UP000000653"/>
    </source>
</evidence>
<dbReference type="HOGENOM" id="CLU_024314_3_1_6"/>
<evidence type="ECO:0000256" key="3">
    <source>
        <dbReference type="ARBA" id="ARBA00022801"/>
    </source>
</evidence>
<gene>
    <name evidence="7" type="ordered locus">PA14_32905</name>
</gene>
<dbReference type="GO" id="GO:0008849">
    <property type="term" value="F:enterochelin esterase activity"/>
    <property type="evidence" value="ECO:0007669"/>
    <property type="project" value="InterPro"/>
</dbReference>
<proteinExistence type="inferred from homology"/>
<organism evidence="7 8">
    <name type="scientific">Pseudomonas aeruginosa (strain UCBPP-PA14)</name>
    <dbReference type="NCBI Taxonomy" id="208963"/>
    <lineage>
        <taxon>Bacteria</taxon>
        <taxon>Pseudomonadati</taxon>
        <taxon>Pseudomonadota</taxon>
        <taxon>Gammaproteobacteria</taxon>
        <taxon>Pseudomonadales</taxon>
        <taxon>Pseudomonadaceae</taxon>
        <taxon>Pseudomonas</taxon>
    </lineage>
</organism>
<dbReference type="InterPro" id="IPR000801">
    <property type="entry name" value="Esterase-like"/>
</dbReference>
<dbReference type="GO" id="GO:0005737">
    <property type="term" value="C:cytoplasm"/>
    <property type="evidence" value="ECO:0007669"/>
    <property type="project" value="UniProtKB-SubCell"/>
</dbReference>
<dbReference type="BioCyc" id="PAER208963:G1G74-2769-MONOMER"/>
<keyword evidence="5" id="KW-0732">Signal</keyword>
<dbReference type="PANTHER" id="PTHR48098:SF3">
    <property type="entry name" value="IRON(III) ENTEROBACTIN ESTERASE"/>
    <property type="match status" value="1"/>
</dbReference>
<feature type="signal peptide" evidence="5">
    <location>
        <begin position="1"/>
        <end position="20"/>
    </location>
</feature>
<dbReference type="Pfam" id="PF11806">
    <property type="entry name" value="Enterochelin_N"/>
    <property type="match status" value="1"/>
</dbReference>
<dbReference type="GO" id="GO:0005506">
    <property type="term" value="F:iron ion binding"/>
    <property type="evidence" value="ECO:0007669"/>
    <property type="project" value="InterPro"/>
</dbReference>
<dbReference type="Gene3D" id="3.40.50.1820">
    <property type="entry name" value="alpha/beta hydrolase"/>
    <property type="match status" value="1"/>
</dbReference>
<accession>A0A0H2ZKS9</accession>
<feature type="chain" id="PRO_5030007983" description="Enterochelin esterase N-terminal domain-containing protein" evidence="5">
    <location>
        <begin position="21"/>
        <end position="526"/>
    </location>
</feature>
<dbReference type="SUPFAM" id="SSF53474">
    <property type="entry name" value="alpha/beta-Hydrolases"/>
    <property type="match status" value="1"/>
</dbReference>
<comment type="similarity">
    <text evidence="4">Belongs to the Fes family.</text>
</comment>
<comment type="subcellular location">
    <subcellularLocation>
        <location evidence="1">Cytoplasm</location>
    </subcellularLocation>
</comment>
<evidence type="ECO:0000259" key="6">
    <source>
        <dbReference type="Pfam" id="PF11806"/>
    </source>
</evidence>
<dbReference type="KEGG" id="pau:PA14_32905"/>
<dbReference type="InterPro" id="IPR013783">
    <property type="entry name" value="Ig-like_fold"/>
</dbReference>
<evidence type="ECO:0000256" key="1">
    <source>
        <dbReference type="ARBA" id="ARBA00004496"/>
    </source>
</evidence>
<dbReference type="GO" id="GO:0006826">
    <property type="term" value="P:iron ion transport"/>
    <property type="evidence" value="ECO:0007669"/>
    <property type="project" value="InterPro"/>
</dbReference>
<dbReference type="PANTHER" id="PTHR48098">
    <property type="entry name" value="ENTEROCHELIN ESTERASE-RELATED"/>
    <property type="match status" value="1"/>
</dbReference>
<evidence type="ECO:0000256" key="2">
    <source>
        <dbReference type="ARBA" id="ARBA00022490"/>
    </source>
</evidence>